<reference evidence="2" key="1">
    <citation type="submission" date="2013-08" db="EMBL/GenBank/DDBJ databases">
        <authorList>
            <person name="Mendez C."/>
            <person name="Richter M."/>
            <person name="Ferrer M."/>
            <person name="Sanchez J."/>
        </authorList>
    </citation>
    <scope>NUCLEOTIDE SEQUENCE</scope>
</reference>
<dbReference type="SUPFAM" id="SSF53756">
    <property type="entry name" value="UDP-Glycosyltransferase/glycogen phosphorylase"/>
    <property type="match status" value="1"/>
</dbReference>
<accession>T1AY39</accession>
<name>T1AY39_9ZZZZ</name>
<dbReference type="GO" id="GO:0016757">
    <property type="term" value="F:glycosyltransferase activity"/>
    <property type="evidence" value="ECO:0007669"/>
    <property type="project" value="UniProtKB-KW"/>
</dbReference>
<keyword evidence="2" id="KW-0328">Glycosyltransferase</keyword>
<evidence type="ECO:0000313" key="2">
    <source>
        <dbReference type="EMBL" id="EQD46995.1"/>
    </source>
</evidence>
<sequence>MVEEYNNASVLAFPSRFESFGVSLAEGQAYGLPAVAFDVRGPDVIMKNSMQGTLVAPFDVDVFASEINKYYKIWNSDKDSYLKLKRRISRIIIDRFGKDVILPKIEDMFLGESFGEK</sequence>
<keyword evidence="2" id="KW-0808">Transferase</keyword>
<dbReference type="EC" id="2.4.-.-" evidence="2"/>
<gene>
    <name evidence="2" type="ORF">B1B_12536</name>
</gene>
<reference evidence="2" key="2">
    <citation type="journal article" date="2014" name="ISME J.">
        <title>Microbial stratification in low pH oxic and suboxic macroscopic growths along an acid mine drainage.</title>
        <authorList>
            <person name="Mendez-Garcia C."/>
            <person name="Mesa V."/>
            <person name="Sprenger R.R."/>
            <person name="Richter M."/>
            <person name="Diez M.S."/>
            <person name="Solano J."/>
            <person name="Bargiela R."/>
            <person name="Golyshina O.V."/>
            <person name="Manteca A."/>
            <person name="Ramos J.L."/>
            <person name="Gallego J.R."/>
            <person name="Llorente I."/>
            <person name="Martins Dos Santos V.A."/>
            <person name="Jensen O.N."/>
            <person name="Pelaez A.I."/>
            <person name="Sanchez J."/>
            <person name="Ferrer M."/>
        </authorList>
    </citation>
    <scope>NUCLEOTIDE SEQUENCE</scope>
</reference>
<dbReference type="EMBL" id="AUZY01008215">
    <property type="protein sequence ID" value="EQD46995.1"/>
    <property type="molecule type" value="Genomic_DNA"/>
</dbReference>
<proteinExistence type="predicted"/>
<evidence type="ECO:0000259" key="1">
    <source>
        <dbReference type="Pfam" id="PF00534"/>
    </source>
</evidence>
<protein>
    <submittedName>
        <fullName evidence="2">Glycosyl transferase group 1</fullName>
        <ecNumber evidence="2">2.4.-.-</ecNumber>
    </submittedName>
</protein>
<organism evidence="2">
    <name type="scientific">mine drainage metagenome</name>
    <dbReference type="NCBI Taxonomy" id="410659"/>
    <lineage>
        <taxon>unclassified sequences</taxon>
        <taxon>metagenomes</taxon>
        <taxon>ecological metagenomes</taxon>
    </lineage>
</organism>
<dbReference type="InterPro" id="IPR050194">
    <property type="entry name" value="Glycosyltransferase_grp1"/>
</dbReference>
<feature type="domain" description="Glycosyl transferase family 1" evidence="1">
    <location>
        <begin position="2"/>
        <end position="77"/>
    </location>
</feature>
<comment type="caution">
    <text evidence="2">The sequence shown here is derived from an EMBL/GenBank/DDBJ whole genome shotgun (WGS) entry which is preliminary data.</text>
</comment>
<dbReference type="InterPro" id="IPR001296">
    <property type="entry name" value="Glyco_trans_1"/>
</dbReference>
<dbReference type="Pfam" id="PF00534">
    <property type="entry name" value="Glycos_transf_1"/>
    <property type="match status" value="1"/>
</dbReference>
<dbReference type="PANTHER" id="PTHR45947:SF3">
    <property type="entry name" value="SULFOQUINOVOSYL TRANSFERASE SQD2"/>
    <property type="match status" value="1"/>
</dbReference>
<dbReference type="AlphaFoldDB" id="T1AY39"/>
<dbReference type="PANTHER" id="PTHR45947">
    <property type="entry name" value="SULFOQUINOVOSYL TRANSFERASE SQD2"/>
    <property type="match status" value="1"/>
</dbReference>
<dbReference type="Gene3D" id="3.40.50.2000">
    <property type="entry name" value="Glycogen Phosphorylase B"/>
    <property type="match status" value="1"/>
</dbReference>